<dbReference type="GO" id="GO:0030170">
    <property type="term" value="F:pyridoxal phosphate binding"/>
    <property type="evidence" value="ECO:0007669"/>
    <property type="project" value="InterPro"/>
</dbReference>
<dbReference type="InterPro" id="IPR015424">
    <property type="entry name" value="PyrdxlP-dep_Trfase"/>
</dbReference>
<dbReference type="InterPro" id="IPR015422">
    <property type="entry name" value="PyrdxlP-dep_Trfase_small"/>
</dbReference>
<gene>
    <name evidence="3" type="ORF">QBC42DRAFT_304140</name>
</gene>
<dbReference type="GO" id="GO:0008483">
    <property type="term" value="F:transaminase activity"/>
    <property type="evidence" value="ECO:0007669"/>
    <property type="project" value="TreeGrafter"/>
</dbReference>
<reference evidence="3" key="2">
    <citation type="submission" date="2023-06" db="EMBL/GenBank/DDBJ databases">
        <authorList>
            <consortium name="Lawrence Berkeley National Laboratory"/>
            <person name="Mondo S.J."/>
            <person name="Hensen N."/>
            <person name="Bonometti L."/>
            <person name="Westerberg I."/>
            <person name="Brannstrom I.O."/>
            <person name="Guillou S."/>
            <person name="Cros-Aarteil S."/>
            <person name="Calhoun S."/>
            <person name="Haridas S."/>
            <person name="Kuo A."/>
            <person name="Pangilinan J."/>
            <person name="Riley R."/>
            <person name="Labutti K."/>
            <person name="Andreopoulos B."/>
            <person name="Lipzen A."/>
            <person name="Chen C."/>
            <person name="Yanf M."/>
            <person name="Daum C."/>
            <person name="Ng V."/>
            <person name="Clum A."/>
            <person name="Steindorff A."/>
            <person name="Ohm R."/>
            <person name="Martin F."/>
            <person name="Silar P."/>
            <person name="Natvig D."/>
            <person name="Lalanne C."/>
            <person name="Gautier V."/>
            <person name="Ament-Velasquez S.L."/>
            <person name="Kruys A."/>
            <person name="Hutchinson M.I."/>
            <person name="Powell A.J."/>
            <person name="Barry K."/>
            <person name="Miller A.N."/>
            <person name="Grigoriev I.V."/>
            <person name="Debuchy R."/>
            <person name="Gladieux P."/>
            <person name="Thoren M.H."/>
            <person name="Johannesson H."/>
        </authorList>
    </citation>
    <scope>NUCLEOTIDE SEQUENCE</scope>
    <source>
        <strain evidence="3">PSN324</strain>
    </source>
</reference>
<evidence type="ECO:0000313" key="3">
    <source>
        <dbReference type="EMBL" id="KAK4464483.1"/>
    </source>
</evidence>
<reference evidence="3" key="1">
    <citation type="journal article" date="2023" name="Mol. Phylogenet. Evol.">
        <title>Genome-scale phylogeny and comparative genomics of the fungal order Sordariales.</title>
        <authorList>
            <person name="Hensen N."/>
            <person name="Bonometti L."/>
            <person name="Westerberg I."/>
            <person name="Brannstrom I.O."/>
            <person name="Guillou S."/>
            <person name="Cros-Aarteil S."/>
            <person name="Calhoun S."/>
            <person name="Haridas S."/>
            <person name="Kuo A."/>
            <person name="Mondo S."/>
            <person name="Pangilinan J."/>
            <person name="Riley R."/>
            <person name="LaButti K."/>
            <person name="Andreopoulos B."/>
            <person name="Lipzen A."/>
            <person name="Chen C."/>
            <person name="Yan M."/>
            <person name="Daum C."/>
            <person name="Ng V."/>
            <person name="Clum A."/>
            <person name="Steindorff A."/>
            <person name="Ohm R.A."/>
            <person name="Martin F."/>
            <person name="Silar P."/>
            <person name="Natvig D.O."/>
            <person name="Lalanne C."/>
            <person name="Gautier V."/>
            <person name="Ament-Velasquez S.L."/>
            <person name="Kruys A."/>
            <person name="Hutchinson M.I."/>
            <person name="Powell A.J."/>
            <person name="Barry K."/>
            <person name="Miller A.N."/>
            <person name="Grigoriev I.V."/>
            <person name="Debuchy R."/>
            <person name="Gladieux P."/>
            <person name="Hiltunen Thoren M."/>
            <person name="Johannesson H."/>
        </authorList>
    </citation>
    <scope>NUCLEOTIDE SEQUENCE</scope>
    <source>
        <strain evidence="3">PSN324</strain>
    </source>
</reference>
<proteinExistence type="predicted"/>
<dbReference type="CDD" id="cd00609">
    <property type="entry name" value="AAT_like"/>
    <property type="match status" value="1"/>
</dbReference>
<dbReference type="InterPro" id="IPR004839">
    <property type="entry name" value="Aminotransferase_I/II_large"/>
</dbReference>
<keyword evidence="3" id="KW-0808">Transferase</keyword>
<dbReference type="Proteomes" id="UP001321749">
    <property type="component" value="Unassembled WGS sequence"/>
</dbReference>
<keyword evidence="1" id="KW-0663">Pyridoxal phosphate</keyword>
<dbReference type="PRINTS" id="PR00753">
    <property type="entry name" value="ACCSYNTHASE"/>
</dbReference>
<sequence>MAAQRGLSARGAGNVDAVFDSISAAVEERAKKENTNIDLGTAENWLIRDELISLCKEAVQDGLLPKHLSYPDGFTGDSACVDSLATFFNKYFNPHTTVSPSHLAVAPGAASSLDALLYNICEAGDGVLVPGPFWNAFDWLFNVRSGVQPVAVNVDSIKETFTTSLISAMAKVLENPPRPIKALILTNPQNPFGQCYPTSVIEECIKFCHERGIHFVSDEVYALSSFSSDTFPDPVPFVSALSIDVEGLGCDPSRVHVVWSVSKDLGSSGFRLGCVVSQFNKELVVGLALASNTQVSSLTAIFTTALLSSPKLPALLETNAKRLSEAYGKVVSFFRKHNIEYIPVSHGPFVFAKIAPSAETWEDEARAIACCKEAGLVLSRGKVYHIIESEKGWARLTFAIRGDKLDEALRRLEVGIAKYREETI</sequence>
<dbReference type="Gene3D" id="3.40.640.10">
    <property type="entry name" value="Type I PLP-dependent aspartate aminotransferase-like (Major domain)"/>
    <property type="match status" value="1"/>
</dbReference>
<comment type="caution">
    <text evidence="3">The sequence shown here is derived from an EMBL/GenBank/DDBJ whole genome shotgun (WGS) entry which is preliminary data.</text>
</comment>
<protein>
    <submittedName>
        <fullName evidence="3">Pyridoxal phosphate-dependent transferase</fullName>
    </submittedName>
</protein>
<organism evidence="3 4">
    <name type="scientific">Cladorrhinum samala</name>
    <dbReference type="NCBI Taxonomy" id="585594"/>
    <lineage>
        <taxon>Eukaryota</taxon>
        <taxon>Fungi</taxon>
        <taxon>Dikarya</taxon>
        <taxon>Ascomycota</taxon>
        <taxon>Pezizomycotina</taxon>
        <taxon>Sordariomycetes</taxon>
        <taxon>Sordariomycetidae</taxon>
        <taxon>Sordariales</taxon>
        <taxon>Podosporaceae</taxon>
        <taxon>Cladorrhinum</taxon>
    </lineage>
</organism>
<dbReference type="InterPro" id="IPR050478">
    <property type="entry name" value="Ethylene_sulfur-biosynth"/>
</dbReference>
<dbReference type="EMBL" id="MU864948">
    <property type="protein sequence ID" value="KAK4464483.1"/>
    <property type="molecule type" value="Genomic_DNA"/>
</dbReference>
<name>A0AAV9HVX2_9PEZI</name>
<dbReference type="GO" id="GO:0006520">
    <property type="term" value="P:amino acid metabolic process"/>
    <property type="evidence" value="ECO:0007669"/>
    <property type="project" value="TreeGrafter"/>
</dbReference>
<accession>A0AAV9HVX2</accession>
<dbReference type="AlphaFoldDB" id="A0AAV9HVX2"/>
<dbReference type="Gene3D" id="3.90.1150.10">
    <property type="entry name" value="Aspartate Aminotransferase, domain 1"/>
    <property type="match status" value="1"/>
</dbReference>
<dbReference type="Pfam" id="PF00155">
    <property type="entry name" value="Aminotran_1_2"/>
    <property type="match status" value="1"/>
</dbReference>
<evidence type="ECO:0000256" key="1">
    <source>
        <dbReference type="ARBA" id="ARBA00022898"/>
    </source>
</evidence>
<feature type="domain" description="Aminotransferase class I/classII large" evidence="2">
    <location>
        <begin position="76"/>
        <end position="412"/>
    </location>
</feature>
<evidence type="ECO:0000313" key="4">
    <source>
        <dbReference type="Proteomes" id="UP001321749"/>
    </source>
</evidence>
<dbReference type="PANTHER" id="PTHR43795:SF39">
    <property type="entry name" value="AMINOTRANSFERASE CLASS I_CLASSII DOMAIN-CONTAINING PROTEIN"/>
    <property type="match status" value="1"/>
</dbReference>
<evidence type="ECO:0000259" key="2">
    <source>
        <dbReference type="Pfam" id="PF00155"/>
    </source>
</evidence>
<dbReference type="SUPFAM" id="SSF53383">
    <property type="entry name" value="PLP-dependent transferases"/>
    <property type="match status" value="1"/>
</dbReference>
<keyword evidence="4" id="KW-1185">Reference proteome</keyword>
<dbReference type="InterPro" id="IPR015421">
    <property type="entry name" value="PyrdxlP-dep_Trfase_major"/>
</dbReference>
<dbReference type="PANTHER" id="PTHR43795">
    <property type="entry name" value="BIFUNCTIONAL ASPARTATE AMINOTRANSFERASE AND GLUTAMATE/ASPARTATE-PREPHENATE AMINOTRANSFERASE-RELATED"/>
    <property type="match status" value="1"/>
</dbReference>